<proteinExistence type="predicted"/>
<reference evidence="3" key="1">
    <citation type="submission" date="2019-12" db="EMBL/GenBank/DDBJ databases">
        <title>Complete genome of Terracaulis silvestris 0127_4.</title>
        <authorList>
            <person name="Vieira S."/>
            <person name="Riedel T."/>
            <person name="Sproer C."/>
            <person name="Pascual J."/>
            <person name="Boedeker C."/>
            <person name="Overmann J."/>
        </authorList>
    </citation>
    <scope>NUCLEOTIDE SEQUENCE [LARGE SCALE GENOMIC DNA]</scope>
    <source>
        <strain evidence="3">0127_4</strain>
    </source>
</reference>
<dbReference type="Proteomes" id="UP000431269">
    <property type="component" value="Chromosome"/>
</dbReference>
<dbReference type="KEGG" id="tsv:DSM104635_01747"/>
<evidence type="ECO:0000313" key="2">
    <source>
        <dbReference type="EMBL" id="QGZ94912.1"/>
    </source>
</evidence>
<feature type="region of interest" description="Disordered" evidence="1">
    <location>
        <begin position="53"/>
        <end position="72"/>
    </location>
</feature>
<evidence type="ECO:0000313" key="3">
    <source>
        <dbReference type="Proteomes" id="UP000431269"/>
    </source>
</evidence>
<dbReference type="RefSeq" id="WP_158765812.1">
    <property type="nucleotide sequence ID" value="NZ_CP047045.1"/>
</dbReference>
<dbReference type="AlphaFoldDB" id="A0A6I6MT90"/>
<name>A0A6I6MT90_9CAUL</name>
<sequence>MRNRPPPDFAALLHARDLAVEALLAAARANATFKILDHLMDAVRAYDRALAAGEKTAEGDPKGQDQANTEQS</sequence>
<organism evidence="2 3">
    <name type="scientific">Terricaulis silvestris</name>
    <dbReference type="NCBI Taxonomy" id="2686094"/>
    <lineage>
        <taxon>Bacteria</taxon>
        <taxon>Pseudomonadati</taxon>
        <taxon>Pseudomonadota</taxon>
        <taxon>Alphaproteobacteria</taxon>
        <taxon>Caulobacterales</taxon>
        <taxon>Caulobacteraceae</taxon>
        <taxon>Terricaulis</taxon>
    </lineage>
</organism>
<evidence type="ECO:0000256" key="1">
    <source>
        <dbReference type="SAM" id="MobiDB-lite"/>
    </source>
</evidence>
<dbReference type="EMBL" id="CP047045">
    <property type="protein sequence ID" value="QGZ94912.1"/>
    <property type="molecule type" value="Genomic_DNA"/>
</dbReference>
<keyword evidence="3" id="KW-1185">Reference proteome</keyword>
<gene>
    <name evidence="2" type="ORF">DSM104635_01747</name>
</gene>
<accession>A0A6I6MT90</accession>
<protein>
    <submittedName>
        <fullName evidence="2">Uncharacterized protein</fullName>
    </submittedName>
</protein>